<evidence type="ECO:0000313" key="2">
    <source>
        <dbReference type="Proteomes" id="UP000515703"/>
    </source>
</evidence>
<protein>
    <submittedName>
        <fullName evidence="1">Uncharacterized protein</fullName>
    </submittedName>
</protein>
<accession>A0A7I8DK68</accession>
<sequence length="149" mass="16668">MFRKLLNKSNIEIITIETINTHQPSWGGNGVVFYVKNGKSLLSVKYGSLENETFATLAYGNTPLIKFHGDGPYYCPICEKLVAAGYGLNMSDQKVISEMRDVLNKKFISLEESVENLKPLLGLLPTEYYALVDSELYPTNGNGECLIYM</sequence>
<evidence type="ECO:0000313" key="1">
    <source>
        <dbReference type="EMBL" id="BCJ98868.1"/>
    </source>
</evidence>
<organism evidence="1 2">
    <name type="scientific">Anaerocolumna chitinilytica</name>
    <dbReference type="NCBI Taxonomy" id="1727145"/>
    <lineage>
        <taxon>Bacteria</taxon>
        <taxon>Bacillati</taxon>
        <taxon>Bacillota</taxon>
        <taxon>Clostridia</taxon>
        <taxon>Lachnospirales</taxon>
        <taxon>Lachnospiraceae</taxon>
        <taxon>Anaerocolumna</taxon>
    </lineage>
</organism>
<reference evidence="1 2" key="2">
    <citation type="submission" date="2020-08" db="EMBL/GenBank/DDBJ databases">
        <authorList>
            <person name="Ueki A."/>
            <person name="Tonouchi A."/>
        </authorList>
    </citation>
    <scope>NUCLEOTIDE SEQUENCE [LARGE SCALE GENOMIC DNA]</scope>
    <source>
        <strain evidence="1 2">CTTW</strain>
    </source>
</reference>
<dbReference type="KEGG" id="acht:bsdcttw_19090"/>
<dbReference type="Proteomes" id="UP000515703">
    <property type="component" value="Chromosome"/>
</dbReference>
<proteinExistence type="predicted"/>
<dbReference type="AlphaFoldDB" id="A0A7I8DK68"/>
<dbReference type="RefSeq" id="WP_185259169.1">
    <property type="nucleotide sequence ID" value="NZ_AP023368.1"/>
</dbReference>
<reference evidence="1 2" key="1">
    <citation type="submission" date="2020-08" db="EMBL/GenBank/DDBJ databases">
        <title>Draft genome sequencing of an Anaerocolumna strain isolated from anoxic soil subjected to BSD treatment.</title>
        <authorList>
            <person name="Uek A."/>
            <person name="Tonouchi A."/>
        </authorList>
    </citation>
    <scope>NUCLEOTIDE SEQUENCE [LARGE SCALE GENOMIC DNA]</scope>
    <source>
        <strain evidence="1 2">CTTW</strain>
    </source>
</reference>
<keyword evidence="2" id="KW-1185">Reference proteome</keyword>
<dbReference type="EMBL" id="AP023368">
    <property type="protein sequence ID" value="BCJ98868.1"/>
    <property type="molecule type" value="Genomic_DNA"/>
</dbReference>
<name>A0A7I8DK68_9FIRM</name>
<gene>
    <name evidence="1" type="ORF">bsdcttw_19090</name>
</gene>